<dbReference type="PANTHER" id="PTHR33405">
    <property type="entry name" value="PROTEIN FLX-LIKE 2"/>
    <property type="match status" value="1"/>
</dbReference>
<keyword evidence="2" id="KW-0217">Developmental protein</keyword>
<keyword evidence="3" id="KW-0221">Differentiation</keyword>
<dbReference type="AlphaFoldDB" id="A0A7J7LWH5"/>
<organism evidence="8 9">
    <name type="scientific">Kingdonia uniflora</name>
    <dbReference type="NCBI Taxonomy" id="39325"/>
    <lineage>
        <taxon>Eukaryota</taxon>
        <taxon>Viridiplantae</taxon>
        <taxon>Streptophyta</taxon>
        <taxon>Embryophyta</taxon>
        <taxon>Tracheophyta</taxon>
        <taxon>Spermatophyta</taxon>
        <taxon>Magnoliopsida</taxon>
        <taxon>Ranunculales</taxon>
        <taxon>Circaeasteraceae</taxon>
        <taxon>Kingdonia</taxon>
    </lineage>
</organism>
<comment type="caution">
    <text evidence="8">The sequence shown here is derived from an EMBL/GenBank/DDBJ whole genome shotgun (WGS) entry which is preliminary data.</text>
</comment>
<dbReference type="InterPro" id="IPR040353">
    <property type="entry name" value="FLX/FLX-like"/>
</dbReference>
<comment type="similarity">
    <text evidence="1">Belongs to the FLX family.</text>
</comment>
<keyword evidence="5" id="KW-0287">Flowering</keyword>
<keyword evidence="9" id="KW-1185">Reference proteome</keyword>
<dbReference type="OrthoDB" id="1928946at2759"/>
<evidence type="ECO:0000256" key="4">
    <source>
        <dbReference type="ARBA" id="ARBA00023054"/>
    </source>
</evidence>
<dbReference type="PANTHER" id="PTHR33405:SF17">
    <property type="entry name" value="PROTEIN FLC EXPRESSOR"/>
    <property type="match status" value="1"/>
</dbReference>
<dbReference type="GO" id="GO:0009908">
    <property type="term" value="P:flower development"/>
    <property type="evidence" value="ECO:0007669"/>
    <property type="project" value="UniProtKB-KW"/>
</dbReference>
<feature type="coiled-coil region" evidence="6">
    <location>
        <begin position="239"/>
        <end position="273"/>
    </location>
</feature>
<evidence type="ECO:0000313" key="9">
    <source>
        <dbReference type="Proteomes" id="UP000541444"/>
    </source>
</evidence>
<sequence length="415" mass="47001">MRITHQAKSAVRPQNQNQNQNQNQTSVSQFVIIRGNKKSLNFSSELKREMARRNHYPATAPEISRGAGPLLPSYPGLHHSALTEDRIVSHHHHHNLQTLLLDNQRLAATHVALNQELTNAQKELRLISSTAINVKGDRDAQIREVFERSLKLEVELRVIDSLNEELGQVRVDVQKMKLGRQEMSMELQGIHGEIARVCGDSKQVPVIKAEIESVMEDIRRGRDAIEYEKKVRADNLRQRQAMEKTMNSIASEVEKLRAELADAEKRARAAAAASAAANPAPVYAGGYGNPEMGYGGIPYVDPYGRHQERKVFFKDKHCVAWKVALEVCNGKETGYEPRIMEVNFQHLNKTSSKICGTSHRMRLDGYYGKKRNDRHFKEKAKTVEAIILDVYATILYWALSSIHIRGVSFEDLVVR</sequence>
<evidence type="ECO:0000313" key="8">
    <source>
        <dbReference type="EMBL" id="KAF6146947.1"/>
    </source>
</evidence>
<evidence type="ECO:0000256" key="1">
    <source>
        <dbReference type="ARBA" id="ARBA00005405"/>
    </source>
</evidence>
<dbReference type="EMBL" id="JACGCM010001948">
    <property type="protein sequence ID" value="KAF6146947.1"/>
    <property type="molecule type" value="Genomic_DNA"/>
</dbReference>
<name>A0A7J7LWH5_9MAGN</name>
<accession>A0A7J7LWH5</accession>
<evidence type="ECO:0000256" key="7">
    <source>
        <dbReference type="SAM" id="MobiDB-lite"/>
    </source>
</evidence>
<protein>
    <submittedName>
        <fullName evidence="8">Uncharacterized protein</fullName>
    </submittedName>
</protein>
<feature type="region of interest" description="Disordered" evidence="7">
    <location>
        <begin position="1"/>
        <end position="26"/>
    </location>
</feature>
<proteinExistence type="inferred from homology"/>
<gene>
    <name evidence="8" type="ORF">GIB67_036666</name>
</gene>
<reference evidence="8 9" key="1">
    <citation type="journal article" date="2020" name="IScience">
        <title>Genome Sequencing of the Endangered Kingdonia uniflora (Circaeasteraceae, Ranunculales) Reveals Potential Mechanisms of Evolutionary Specialization.</title>
        <authorList>
            <person name="Sun Y."/>
            <person name="Deng T."/>
            <person name="Zhang A."/>
            <person name="Moore M.J."/>
            <person name="Landis J.B."/>
            <person name="Lin N."/>
            <person name="Zhang H."/>
            <person name="Zhang X."/>
            <person name="Huang J."/>
            <person name="Zhang X."/>
            <person name="Sun H."/>
            <person name="Wang H."/>
        </authorList>
    </citation>
    <scope>NUCLEOTIDE SEQUENCE [LARGE SCALE GENOMIC DNA]</scope>
    <source>
        <strain evidence="8">TB1705</strain>
        <tissue evidence="8">Leaf</tissue>
    </source>
</reference>
<evidence type="ECO:0000256" key="6">
    <source>
        <dbReference type="SAM" id="Coils"/>
    </source>
</evidence>
<keyword evidence="4 6" id="KW-0175">Coiled coil</keyword>
<evidence type="ECO:0000256" key="2">
    <source>
        <dbReference type="ARBA" id="ARBA00022473"/>
    </source>
</evidence>
<evidence type="ECO:0000256" key="5">
    <source>
        <dbReference type="ARBA" id="ARBA00023089"/>
    </source>
</evidence>
<dbReference type="GO" id="GO:0030154">
    <property type="term" value="P:cell differentiation"/>
    <property type="evidence" value="ECO:0007669"/>
    <property type="project" value="UniProtKB-KW"/>
</dbReference>
<dbReference type="Proteomes" id="UP000541444">
    <property type="component" value="Unassembled WGS sequence"/>
</dbReference>
<feature type="compositionally biased region" description="Low complexity" evidence="7">
    <location>
        <begin position="14"/>
        <end position="24"/>
    </location>
</feature>
<evidence type="ECO:0000256" key="3">
    <source>
        <dbReference type="ARBA" id="ARBA00022782"/>
    </source>
</evidence>